<name>A0A3P6CUY8_BRACM</name>
<evidence type="ECO:0000313" key="2">
    <source>
        <dbReference type="EMBL" id="VDD12222.1"/>
    </source>
</evidence>
<protein>
    <submittedName>
        <fullName evidence="2 3">Uncharacterized protein</fullName>
    </submittedName>
</protein>
<evidence type="ECO:0000313" key="4">
    <source>
        <dbReference type="Proteomes" id="UP000011750"/>
    </source>
</evidence>
<organism evidence="2">
    <name type="scientific">Brassica campestris</name>
    <name type="common">Field mustard</name>
    <dbReference type="NCBI Taxonomy" id="3711"/>
    <lineage>
        <taxon>Eukaryota</taxon>
        <taxon>Viridiplantae</taxon>
        <taxon>Streptophyta</taxon>
        <taxon>Embryophyta</taxon>
        <taxon>Tracheophyta</taxon>
        <taxon>Spermatophyta</taxon>
        <taxon>Magnoliopsida</taxon>
        <taxon>eudicotyledons</taxon>
        <taxon>Gunneridae</taxon>
        <taxon>Pentapetalae</taxon>
        <taxon>rosids</taxon>
        <taxon>malvids</taxon>
        <taxon>Brassicales</taxon>
        <taxon>Brassicaceae</taxon>
        <taxon>Brassiceae</taxon>
        <taxon>Brassica</taxon>
    </lineage>
</organism>
<dbReference type="AlphaFoldDB" id="A0A3P6CUY8"/>
<dbReference type="Proteomes" id="UP000694005">
    <property type="component" value="Chromosome A04"/>
</dbReference>
<dbReference type="EnsemblPlants" id="Bra028226.1">
    <property type="protein sequence ID" value="Bra028226.1-P"/>
    <property type="gene ID" value="Bra028226"/>
</dbReference>
<dbReference type="EMBL" id="LS974620">
    <property type="protein sequence ID" value="CAG7906410.1"/>
    <property type="molecule type" value="Genomic_DNA"/>
</dbReference>
<reference evidence="4" key="2">
    <citation type="journal article" date="2018" name="Hortic Res">
        <title>Improved Brassica rapa reference genome by single-molecule sequencing and chromosome conformation capture technologies.</title>
        <authorList>
            <person name="Zhang L."/>
            <person name="Cai X."/>
            <person name="Wu J."/>
            <person name="Liu M."/>
            <person name="Grob S."/>
            <person name="Cheng F."/>
            <person name="Liang J."/>
            <person name="Cai C."/>
            <person name="Liu Z."/>
            <person name="Liu B."/>
            <person name="Wang F."/>
            <person name="Li S."/>
            <person name="Liu F."/>
            <person name="Li X."/>
            <person name="Cheng L."/>
            <person name="Yang W."/>
            <person name="Li M.H."/>
            <person name="Grossniklaus U."/>
            <person name="Zheng H."/>
            <person name="Wang X."/>
        </authorList>
    </citation>
    <scope>NUCLEOTIDE SEQUENCE [LARGE SCALE GENOMIC DNA]</scope>
    <source>
        <strain evidence="4">cv. Chiifu-401-42</strain>
    </source>
</reference>
<evidence type="ECO:0000313" key="3">
    <source>
        <dbReference type="EnsemblPlants" id="Bra028226.1-P"/>
    </source>
</evidence>
<keyword evidence="4" id="KW-1185">Reference proteome</keyword>
<gene>
    <name evidence="2" type="ORF">BRAA04T16856Z</name>
    <name evidence="1" type="ORF">BRAPAZ1V2_A04P13110.2</name>
</gene>
<accession>A0A3P6CUY8</accession>
<dbReference type="HOGENOM" id="CLU_1715829_0_0_1"/>
<proteinExistence type="predicted"/>
<dbReference type="Gramene" id="A04p13110.2_BraZ1">
    <property type="protein sequence ID" value="A04p13110.2_BraZ1.CDS"/>
    <property type="gene ID" value="A04g13110.2_BraZ1"/>
</dbReference>
<dbReference type="Proteomes" id="UP000011750">
    <property type="component" value="Chromosome A04"/>
</dbReference>
<evidence type="ECO:0000313" key="1">
    <source>
        <dbReference type="EMBL" id="CAG7906410.1"/>
    </source>
</evidence>
<accession>M4EHG1</accession>
<dbReference type="Gramene" id="Bra028226.1">
    <property type="protein sequence ID" value="Bra028226.1-P"/>
    <property type="gene ID" value="Bra028226"/>
</dbReference>
<dbReference type="EMBL" id="LR031576">
    <property type="protein sequence ID" value="VDD12222.1"/>
    <property type="molecule type" value="Genomic_DNA"/>
</dbReference>
<reference evidence="3" key="4">
    <citation type="submission" date="2023-03" db="UniProtKB">
        <authorList>
            <consortium name="EnsemblPlants"/>
        </authorList>
    </citation>
    <scope>IDENTIFICATION</scope>
    <source>
        <strain evidence="3">cv. Chiifu-401-42</strain>
    </source>
</reference>
<reference evidence="2" key="3">
    <citation type="submission" date="2018-11" db="EMBL/GenBank/DDBJ databases">
        <authorList>
            <consortium name="Genoscope - CEA"/>
            <person name="William W."/>
        </authorList>
    </citation>
    <scope>NUCLEOTIDE SEQUENCE</scope>
</reference>
<sequence length="153" mass="16838">MDFRGKQKKRLPSGIYGKFLMDSNGNQKGLTSVENQISDNQVPTDDFARTGKTGEELGVASRLLTPSLVLLIAELPVPHRLLTPLSSYIPIAHIFPSSRKVIAHFPNIEDSSSTSSRDESYPTLSLPPFVIAHFSGRAFLPTSLPRSHRSSIH</sequence>
<reference evidence="4" key="1">
    <citation type="journal article" date="2011" name="Nat. Genet.">
        <title>The genome of the mesopolyploid crop species Brassica rapa.</title>
        <authorList>
            <consortium name="Brassica rapa Genome Sequencing Project Consortium"/>
            <person name="Wang X."/>
            <person name="Wang H."/>
            <person name="Wang J."/>
            <person name="Sun R."/>
            <person name="Wu J."/>
            <person name="Liu S."/>
            <person name="Bai Y."/>
            <person name="Mun J.H."/>
            <person name="Bancroft I."/>
            <person name="Cheng F."/>
            <person name="Huang S."/>
            <person name="Li X."/>
            <person name="Hua W."/>
            <person name="Wang J."/>
            <person name="Wang X."/>
            <person name="Freeling M."/>
            <person name="Pires J.C."/>
            <person name="Paterson A.H."/>
            <person name="Chalhoub B."/>
            <person name="Wang B."/>
            <person name="Hayward A."/>
            <person name="Sharpe A.G."/>
            <person name="Park B.S."/>
            <person name="Weisshaar B."/>
            <person name="Liu B."/>
            <person name="Li B."/>
            <person name="Liu B."/>
            <person name="Tong C."/>
            <person name="Song C."/>
            <person name="Duran C."/>
            <person name="Peng C."/>
            <person name="Geng C."/>
            <person name="Koh C."/>
            <person name="Lin C."/>
            <person name="Edwards D."/>
            <person name="Mu D."/>
            <person name="Shen D."/>
            <person name="Soumpourou E."/>
            <person name="Li F."/>
            <person name="Fraser F."/>
            <person name="Conant G."/>
            <person name="Lassalle G."/>
            <person name="King G.J."/>
            <person name="Bonnema G."/>
            <person name="Tang H."/>
            <person name="Wang H."/>
            <person name="Belcram H."/>
            <person name="Zhou H."/>
            <person name="Hirakawa H."/>
            <person name="Abe H."/>
            <person name="Guo H."/>
            <person name="Wang H."/>
            <person name="Jin H."/>
            <person name="Parkin I.A."/>
            <person name="Batley J."/>
            <person name="Kim J.S."/>
            <person name="Just J."/>
            <person name="Li J."/>
            <person name="Xu J."/>
            <person name="Deng J."/>
            <person name="Kim J.A."/>
            <person name="Li J."/>
            <person name="Yu J."/>
            <person name="Meng J."/>
            <person name="Wang J."/>
            <person name="Min J."/>
            <person name="Poulain J."/>
            <person name="Wang J."/>
            <person name="Hatakeyama K."/>
            <person name="Wu K."/>
            <person name="Wang L."/>
            <person name="Fang L."/>
            <person name="Trick M."/>
            <person name="Links M.G."/>
            <person name="Zhao M."/>
            <person name="Jin M."/>
            <person name="Ramchiary N."/>
            <person name="Drou N."/>
            <person name="Berkman P.J."/>
            <person name="Cai Q."/>
            <person name="Huang Q."/>
            <person name="Li R."/>
            <person name="Tabata S."/>
            <person name="Cheng S."/>
            <person name="Zhang S."/>
            <person name="Zhang S."/>
            <person name="Huang S."/>
            <person name="Sato S."/>
            <person name="Sun S."/>
            <person name="Kwon S.J."/>
            <person name="Choi S.R."/>
            <person name="Lee T.H."/>
            <person name="Fan W."/>
            <person name="Zhao X."/>
            <person name="Tan X."/>
            <person name="Xu X."/>
            <person name="Wang Y."/>
            <person name="Qiu Y."/>
            <person name="Yin Y."/>
            <person name="Li Y."/>
            <person name="Du Y."/>
            <person name="Liao Y."/>
            <person name="Lim Y."/>
            <person name="Narusaka Y."/>
            <person name="Wang Y."/>
            <person name="Wang Z."/>
            <person name="Li Z."/>
            <person name="Wang Z."/>
            <person name="Xiong Z."/>
            <person name="Zhang Z."/>
        </authorList>
    </citation>
    <scope>NUCLEOTIDE SEQUENCE [LARGE SCALE GENOMIC DNA]</scope>
    <source>
        <strain evidence="4">cv. Chiifu-401-42</strain>
    </source>
</reference>